<gene>
    <name evidence="2" type="ORF">ALQ33_04331</name>
</gene>
<dbReference type="RefSeq" id="WP_074815411.1">
    <property type="nucleotide sequence ID" value="NZ_RBQB01000403.1"/>
</dbReference>
<keyword evidence="1" id="KW-0732">Signal</keyword>
<dbReference type="InterPro" id="IPR022231">
    <property type="entry name" value="DUF3757"/>
</dbReference>
<dbReference type="EMBL" id="RBQB01000403">
    <property type="protein sequence ID" value="RMO77768.1"/>
    <property type="molecule type" value="Genomic_DNA"/>
</dbReference>
<dbReference type="Proteomes" id="UP000279372">
    <property type="component" value="Unassembled WGS sequence"/>
</dbReference>
<organism evidence="2 3">
    <name type="scientific">Pseudomonas syringae pv. philadelphi</name>
    <dbReference type="NCBI Taxonomy" id="251706"/>
    <lineage>
        <taxon>Bacteria</taxon>
        <taxon>Pseudomonadati</taxon>
        <taxon>Pseudomonadota</taxon>
        <taxon>Gammaproteobacteria</taxon>
        <taxon>Pseudomonadales</taxon>
        <taxon>Pseudomonadaceae</taxon>
        <taxon>Pseudomonas</taxon>
    </lineage>
</organism>
<comment type="caution">
    <text evidence="2">The sequence shown here is derived from an EMBL/GenBank/DDBJ whole genome shotgun (WGS) entry which is preliminary data.</text>
</comment>
<reference evidence="2 3" key="1">
    <citation type="submission" date="2018-08" db="EMBL/GenBank/DDBJ databases">
        <title>Recombination of ecologically and evolutionarily significant loci maintains genetic cohesion in the Pseudomonas syringae species complex.</title>
        <authorList>
            <person name="Dillon M."/>
            <person name="Thakur S."/>
            <person name="Almeida R.N.D."/>
            <person name="Weir B.S."/>
            <person name="Guttman D.S."/>
        </authorList>
    </citation>
    <scope>NUCLEOTIDE SEQUENCE [LARGE SCALE GENOMIC DNA]</scope>
    <source>
        <strain evidence="2 3">ICMP 8902</strain>
    </source>
</reference>
<feature type="signal peptide" evidence="1">
    <location>
        <begin position="1"/>
        <end position="23"/>
    </location>
</feature>
<evidence type="ECO:0008006" key="4">
    <source>
        <dbReference type="Google" id="ProtNLM"/>
    </source>
</evidence>
<evidence type="ECO:0000313" key="3">
    <source>
        <dbReference type="Proteomes" id="UP000279372"/>
    </source>
</evidence>
<evidence type="ECO:0000313" key="2">
    <source>
        <dbReference type="EMBL" id="RMO77768.1"/>
    </source>
</evidence>
<feature type="chain" id="PRO_5018290912" description="DUF3757 domain-containing protein" evidence="1">
    <location>
        <begin position="24"/>
        <end position="146"/>
    </location>
</feature>
<protein>
    <recommendedName>
        <fullName evidence="4">DUF3757 domain-containing protein</fullName>
    </recommendedName>
</protein>
<evidence type="ECO:0000256" key="1">
    <source>
        <dbReference type="SAM" id="SignalP"/>
    </source>
</evidence>
<dbReference type="AlphaFoldDB" id="A0A3M3Y5Y7"/>
<dbReference type="Pfam" id="PF12582">
    <property type="entry name" value="DUF3757"/>
    <property type="match status" value="1"/>
</dbReference>
<name>A0A3M3Y5Y7_9PSED</name>
<sequence length="146" mass="15849">MKKILISIAVTASLTGMSMASQAMENCPAIAKIEKVSPGVYRAGGTDGEWTGIVQGAVANDMPVQSFDMALATQENPVGPQRMQYCTYNLDGRKTVDMRFIANVGKHIIVKTEGNAWKKEEGPLGLTYNVCEETSPENCKFTIITQ</sequence>
<proteinExistence type="predicted"/>
<accession>A0A3M3Y5Y7</accession>